<dbReference type="InterPro" id="IPR017871">
    <property type="entry name" value="ABC_transporter-like_CS"/>
</dbReference>
<evidence type="ECO:0000313" key="8">
    <source>
        <dbReference type="EMBL" id="OWT56126.1"/>
    </source>
</evidence>
<evidence type="ECO:0000259" key="7">
    <source>
        <dbReference type="PROSITE" id="PS50893"/>
    </source>
</evidence>
<dbReference type="Gene3D" id="3.40.50.300">
    <property type="entry name" value="P-loop containing nucleotide triphosphate hydrolases"/>
    <property type="match status" value="1"/>
</dbReference>
<dbReference type="InterPro" id="IPR052156">
    <property type="entry name" value="BCAA_Transport_ATP-bd_LivF"/>
</dbReference>
<dbReference type="AlphaFoldDB" id="A0A225M4S5"/>
<reference evidence="9" key="1">
    <citation type="submission" date="2017-06" db="EMBL/GenBank/DDBJ databases">
        <title>Herbaspirillum phytohormonus sp. nov., isolated from the root nodule of Robinia pseudoacacia in lead-zinc mine.</title>
        <authorList>
            <person name="Fan M."/>
            <person name="Lin Y."/>
        </authorList>
    </citation>
    <scope>NUCLEOTIDE SEQUENCE [LARGE SCALE GENOMIC DNA]</scope>
    <source>
        <strain evidence="9">SC-089</strain>
    </source>
</reference>
<dbReference type="Proteomes" id="UP000214603">
    <property type="component" value="Unassembled WGS sequence"/>
</dbReference>
<evidence type="ECO:0000256" key="1">
    <source>
        <dbReference type="ARBA" id="ARBA00005417"/>
    </source>
</evidence>
<dbReference type="GO" id="GO:0016887">
    <property type="term" value="F:ATP hydrolysis activity"/>
    <property type="evidence" value="ECO:0007669"/>
    <property type="project" value="InterPro"/>
</dbReference>
<sequence>MLEVDGLHAGYGAADVLHSLRLQVRKGQVACLLGANGAGKSTTMRCLSGLLRPSQGSIRYEGEALQALPAEQIVARGIVLVPEGRRVFAPLTVRENLEMGGYRFLRARRSGEFRRSMERVLEFFPRLAERARQVAGTLSGGEQQMLAIGRALMSDPRVLMLDEPSMGLAPLVVKDIFAAIGRLRQDGLTMLIAEQNAGLALQAADYGYVLQEGTVAYDGSAETLRGDTRVQSAYLGV</sequence>
<keyword evidence="6" id="KW-0029">Amino-acid transport</keyword>
<evidence type="ECO:0000256" key="3">
    <source>
        <dbReference type="ARBA" id="ARBA00022475"/>
    </source>
</evidence>
<dbReference type="CDD" id="cd03224">
    <property type="entry name" value="ABC_TM1139_LivF_branched"/>
    <property type="match status" value="1"/>
</dbReference>
<keyword evidence="3" id="KW-0472">Membrane</keyword>
<evidence type="ECO:0000256" key="5">
    <source>
        <dbReference type="ARBA" id="ARBA00022840"/>
    </source>
</evidence>
<dbReference type="RefSeq" id="WP_088605004.1">
    <property type="nucleotide sequence ID" value="NZ_NJIH01000011.1"/>
</dbReference>
<dbReference type="OrthoDB" id="9776369at2"/>
<gene>
    <name evidence="8" type="ORF">CEY11_19020</name>
</gene>
<dbReference type="GO" id="GO:0015807">
    <property type="term" value="P:L-amino acid transport"/>
    <property type="evidence" value="ECO:0007669"/>
    <property type="project" value="TreeGrafter"/>
</dbReference>
<dbReference type="SMART" id="SM00382">
    <property type="entry name" value="AAA"/>
    <property type="match status" value="1"/>
</dbReference>
<evidence type="ECO:0000256" key="2">
    <source>
        <dbReference type="ARBA" id="ARBA00022448"/>
    </source>
</evidence>
<dbReference type="InterPro" id="IPR003593">
    <property type="entry name" value="AAA+_ATPase"/>
</dbReference>
<organism evidence="8 9">
    <name type="scientific">Candidimonas nitroreducens</name>
    <dbReference type="NCBI Taxonomy" id="683354"/>
    <lineage>
        <taxon>Bacteria</taxon>
        <taxon>Pseudomonadati</taxon>
        <taxon>Pseudomonadota</taxon>
        <taxon>Betaproteobacteria</taxon>
        <taxon>Burkholderiales</taxon>
        <taxon>Alcaligenaceae</taxon>
        <taxon>Candidimonas</taxon>
    </lineage>
</organism>
<dbReference type="Pfam" id="PF00005">
    <property type="entry name" value="ABC_tran"/>
    <property type="match status" value="1"/>
</dbReference>
<accession>A0A225M4S5</accession>
<keyword evidence="3" id="KW-1003">Cell membrane</keyword>
<keyword evidence="2" id="KW-0813">Transport</keyword>
<keyword evidence="5 8" id="KW-0067">ATP-binding</keyword>
<dbReference type="PROSITE" id="PS00211">
    <property type="entry name" value="ABC_TRANSPORTER_1"/>
    <property type="match status" value="1"/>
</dbReference>
<keyword evidence="4" id="KW-0547">Nucleotide-binding</keyword>
<comment type="caution">
    <text evidence="8">The sequence shown here is derived from an EMBL/GenBank/DDBJ whole genome shotgun (WGS) entry which is preliminary data.</text>
</comment>
<evidence type="ECO:0000256" key="4">
    <source>
        <dbReference type="ARBA" id="ARBA00022741"/>
    </source>
</evidence>
<feature type="domain" description="ABC transporter" evidence="7">
    <location>
        <begin position="2"/>
        <end position="237"/>
    </location>
</feature>
<dbReference type="PANTHER" id="PTHR43820">
    <property type="entry name" value="HIGH-AFFINITY BRANCHED-CHAIN AMINO ACID TRANSPORT ATP-BINDING PROTEIN LIVF"/>
    <property type="match status" value="1"/>
</dbReference>
<protein>
    <submittedName>
        <fullName evidence="8">ABC transporter ATP-binding protein</fullName>
    </submittedName>
</protein>
<dbReference type="GO" id="GO:0005524">
    <property type="term" value="F:ATP binding"/>
    <property type="evidence" value="ECO:0007669"/>
    <property type="project" value="UniProtKB-KW"/>
</dbReference>
<dbReference type="PANTHER" id="PTHR43820:SF4">
    <property type="entry name" value="HIGH-AFFINITY BRANCHED-CHAIN AMINO ACID TRANSPORT ATP-BINDING PROTEIN LIVF"/>
    <property type="match status" value="1"/>
</dbReference>
<name>A0A225M4S5_9BURK</name>
<evidence type="ECO:0000256" key="6">
    <source>
        <dbReference type="ARBA" id="ARBA00022970"/>
    </source>
</evidence>
<proteinExistence type="inferred from homology"/>
<evidence type="ECO:0000313" key="9">
    <source>
        <dbReference type="Proteomes" id="UP000214603"/>
    </source>
</evidence>
<dbReference type="InterPro" id="IPR027417">
    <property type="entry name" value="P-loop_NTPase"/>
</dbReference>
<keyword evidence="9" id="KW-1185">Reference proteome</keyword>
<dbReference type="SUPFAM" id="SSF52540">
    <property type="entry name" value="P-loop containing nucleoside triphosphate hydrolases"/>
    <property type="match status" value="1"/>
</dbReference>
<dbReference type="EMBL" id="NJIH01000011">
    <property type="protein sequence ID" value="OWT56126.1"/>
    <property type="molecule type" value="Genomic_DNA"/>
</dbReference>
<dbReference type="GO" id="GO:0015658">
    <property type="term" value="F:branched-chain amino acid transmembrane transporter activity"/>
    <property type="evidence" value="ECO:0007669"/>
    <property type="project" value="TreeGrafter"/>
</dbReference>
<comment type="similarity">
    <text evidence="1">Belongs to the ABC transporter superfamily.</text>
</comment>
<dbReference type="PROSITE" id="PS50893">
    <property type="entry name" value="ABC_TRANSPORTER_2"/>
    <property type="match status" value="1"/>
</dbReference>
<dbReference type="InterPro" id="IPR003439">
    <property type="entry name" value="ABC_transporter-like_ATP-bd"/>
</dbReference>